<dbReference type="EMBL" id="LATL02000234">
    <property type="protein sequence ID" value="KMW70197.1"/>
    <property type="molecule type" value="Genomic_DNA"/>
</dbReference>
<keyword evidence="2" id="KW-0472">Membrane</keyword>
<feature type="compositionally biased region" description="Low complexity" evidence="1">
    <location>
        <begin position="78"/>
        <end position="94"/>
    </location>
</feature>
<gene>
    <name evidence="4" type="ORF">WN50_10560</name>
    <name evidence="5" type="ORF">WN50_37070</name>
</gene>
<dbReference type="AlphaFoldDB" id="A0A0F5YGW2"/>
<evidence type="ECO:0000256" key="1">
    <source>
        <dbReference type="SAM" id="MobiDB-lite"/>
    </source>
</evidence>
<organism evidence="4 6">
    <name type="scientific">Limnoraphis robusta CS-951</name>
    <dbReference type="NCBI Taxonomy" id="1637645"/>
    <lineage>
        <taxon>Bacteria</taxon>
        <taxon>Bacillati</taxon>
        <taxon>Cyanobacteriota</taxon>
        <taxon>Cyanophyceae</taxon>
        <taxon>Oscillatoriophycideae</taxon>
        <taxon>Oscillatoriales</taxon>
        <taxon>Sirenicapillariaceae</taxon>
        <taxon>Limnoraphis</taxon>
    </lineage>
</organism>
<name>A0A0F5YGW2_9CYAN</name>
<dbReference type="PANTHER" id="PTHR10587">
    <property type="entry name" value="GLYCOSYL TRANSFERASE-RELATED"/>
    <property type="match status" value="1"/>
</dbReference>
<dbReference type="OrthoDB" id="9806342at2"/>
<dbReference type="GO" id="GO:0005975">
    <property type="term" value="P:carbohydrate metabolic process"/>
    <property type="evidence" value="ECO:0007669"/>
    <property type="project" value="InterPro"/>
</dbReference>
<dbReference type="PATRIC" id="fig|1637645.4.peg.3023"/>
<accession>A0A0F5YGW2</accession>
<evidence type="ECO:0000313" key="4">
    <source>
        <dbReference type="EMBL" id="KKD38129.1"/>
    </source>
</evidence>
<comment type="caution">
    <text evidence="4">The sequence shown here is derived from an EMBL/GenBank/DDBJ whole genome shotgun (WGS) entry which is preliminary data.</text>
</comment>
<dbReference type="EMBL" id="LATL02000149">
    <property type="protein sequence ID" value="KKD38129.1"/>
    <property type="molecule type" value="Genomic_DNA"/>
</dbReference>
<evidence type="ECO:0000313" key="5">
    <source>
        <dbReference type="EMBL" id="KMW70197.1"/>
    </source>
</evidence>
<proteinExistence type="predicted"/>
<dbReference type="GO" id="GO:0016810">
    <property type="term" value="F:hydrolase activity, acting on carbon-nitrogen (but not peptide) bonds"/>
    <property type="evidence" value="ECO:0007669"/>
    <property type="project" value="InterPro"/>
</dbReference>
<feature type="transmembrane region" description="Helical" evidence="2">
    <location>
        <begin position="20"/>
        <end position="39"/>
    </location>
</feature>
<evidence type="ECO:0000313" key="6">
    <source>
        <dbReference type="Proteomes" id="UP000033607"/>
    </source>
</evidence>
<reference evidence="4 6" key="1">
    <citation type="submission" date="2015-06" db="EMBL/GenBank/DDBJ databases">
        <title>Draft genome assembly of filamentous brackish cyanobacterium Limnoraphis robusta strain CS-951.</title>
        <authorList>
            <person name="Willis A."/>
            <person name="Parks M."/>
            <person name="Burford M.A."/>
        </authorList>
    </citation>
    <scope>NUCLEOTIDE SEQUENCE [LARGE SCALE GENOMIC DNA]</scope>
    <source>
        <strain evidence="4 6">CS-951</strain>
    </source>
</reference>
<keyword evidence="2" id="KW-1133">Transmembrane helix</keyword>
<dbReference type="PROSITE" id="PS51677">
    <property type="entry name" value="NODB"/>
    <property type="match status" value="1"/>
</dbReference>
<dbReference type="Pfam" id="PF01522">
    <property type="entry name" value="Polysacc_deac_1"/>
    <property type="match status" value="1"/>
</dbReference>
<dbReference type="Gene3D" id="3.20.20.370">
    <property type="entry name" value="Glycoside hydrolase/deacetylase"/>
    <property type="match status" value="1"/>
</dbReference>
<dbReference type="InterPro" id="IPR002509">
    <property type="entry name" value="NODB_dom"/>
</dbReference>
<dbReference type="InterPro" id="IPR011330">
    <property type="entry name" value="Glyco_hydro/deAcase_b/a-brl"/>
</dbReference>
<dbReference type="SUPFAM" id="SSF88713">
    <property type="entry name" value="Glycoside hydrolase/deacetylase"/>
    <property type="match status" value="1"/>
</dbReference>
<evidence type="ECO:0000259" key="3">
    <source>
        <dbReference type="PROSITE" id="PS51677"/>
    </source>
</evidence>
<dbReference type="Proteomes" id="UP000033607">
    <property type="component" value="Unassembled WGS sequence"/>
</dbReference>
<feature type="domain" description="NodB homology" evidence="3">
    <location>
        <begin position="159"/>
        <end position="337"/>
    </location>
</feature>
<dbReference type="InterPro" id="IPR050248">
    <property type="entry name" value="Polysacc_deacetylase_ArnD"/>
</dbReference>
<feature type="region of interest" description="Disordered" evidence="1">
    <location>
        <begin position="54"/>
        <end position="116"/>
    </location>
</feature>
<protein>
    <submittedName>
        <fullName evidence="4">Polysaccharide deacetylase</fullName>
    </submittedName>
</protein>
<keyword evidence="2" id="KW-0812">Transmembrane</keyword>
<sequence length="374" mass="41730">MLQNQSLIRQQEQQRRISRLALVAAMGSFMIGAMLPWNLRANRSVKLLSLPQSSPKIVAPSPQPAQPPEKLKPPTVAPTTPEQSSTPSSTTPTQERQETSKLPSIDPRTLPSVGQTISQRVEGVQTAVTRLKEQRFENKIPDRFKGKTVKDLQLNSDQKVIALTFDDGPWPTTTEQILDILKENNVKATFFWVGQALNNHKEIGKKVAADGHVIANHTWNHRYHKHSQAEAAKEIDRTADLIEELVGVKTPIFRPPGGVEDNGLVDYVLRRDYVNIMWSSDSRDWRSSASAIKSNVLSSVKPGRIILLHDGGGNRAETVKVLPEIITEIKQQGYRFVTIPELLEIADQHLAQQERQGEQLSSVQSTDSNAIMTE</sequence>
<dbReference type="RefSeq" id="WP_046278501.1">
    <property type="nucleotide sequence ID" value="NZ_LATL02000149.1"/>
</dbReference>
<dbReference type="CDD" id="cd10917">
    <property type="entry name" value="CE4_NodB_like_6s_7s"/>
    <property type="match status" value="1"/>
</dbReference>
<evidence type="ECO:0000256" key="2">
    <source>
        <dbReference type="SAM" id="Phobius"/>
    </source>
</evidence>